<evidence type="ECO:0000313" key="11">
    <source>
        <dbReference type="EMBL" id="SDC00740.1"/>
    </source>
</evidence>
<dbReference type="GO" id="GO:0055085">
    <property type="term" value="P:transmembrane transport"/>
    <property type="evidence" value="ECO:0007669"/>
    <property type="project" value="InterPro"/>
</dbReference>
<dbReference type="GO" id="GO:0005886">
    <property type="term" value="C:plasma membrane"/>
    <property type="evidence" value="ECO:0007669"/>
    <property type="project" value="UniProtKB-SubCell"/>
</dbReference>
<dbReference type="SUPFAM" id="SSF161098">
    <property type="entry name" value="MetI-like"/>
    <property type="match status" value="1"/>
</dbReference>
<accession>A0A1G6I2R9</accession>
<dbReference type="PROSITE" id="PS50928">
    <property type="entry name" value="ABC_TM1"/>
    <property type="match status" value="1"/>
</dbReference>
<organism evidence="11 12">
    <name type="scientific">Geodermatophilus telluris</name>
    <dbReference type="NCBI Taxonomy" id="1190417"/>
    <lineage>
        <taxon>Bacteria</taxon>
        <taxon>Bacillati</taxon>
        <taxon>Actinomycetota</taxon>
        <taxon>Actinomycetes</taxon>
        <taxon>Geodermatophilales</taxon>
        <taxon>Geodermatophilaceae</taxon>
        <taxon>Geodermatophilus</taxon>
    </lineage>
</organism>
<reference evidence="12" key="1">
    <citation type="submission" date="2016-10" db="EMBL/GenBank/DDBJ databases">
        <authorList>
            <person name="Varghese N."/>
            <person name="Submissions S."/>
        </authorList>
    </citation>
    <scope>NUCLEOTIDE SEQUENCE [LARGE SCALE GENOMIC DNA]</scope>
    <source>
        <strain evidence="12">DSM 45421</strain>
    </source>
</reference>
<dbReference type="PANTHER" id="PTHR43357">
    <property type="entry name" value="INNER MEMBRANE ABC TRANSPORTER PERMEASE PROTEIN YDCV"/>
    <property type="match status" value="1"/>
</dbReference>
<feature type="domain" description="ABC transmembrane type-1" evidence="10">
    <location>
        <begin position="93"/>
        <end position="294"/>
    </location>
</feature>
<evidence type="ECO:0000256" key="2">
    <source>
        <dbReference type="ARBA" id="ARBA00022448"/>
    </source>
</evidence>
<evidence type="ECO:0000256" key="3">
    <source>
        <dbReference type="ARBA" id="ARBA00022475"/>
    </source>
</evidence>
<proteinExistence type="inferred from homology"/>
<keyword evidence="7 8" id="KW-0472">Membrane</keyword>
<evidence type="ECO:0000259" key="10">
    <source>
        <dbReference type="PROSITE" id="PS50928"/>
    </source>
</evidence>
<keyword evidence="3" id="KW-1003">Cell membrane</keyword>
<feature type="transmembrane region" description="Helical" evidence="8">
    <location>
        <begin position="277"/>
        <end position="297"/>
    </location>
</feature>
<feature type="transmembrane region" description="Helical" evidence="8">
    <location>
        <begin position="42"/>
        <end position="65"/>
    </location>
</feature>
<evidence type="ECO:0000256" key="4">
    <source>
        <dbReference type="ARBA" id="ARBA00022519"/>
    </source>
</evidence>
<protein>
    <submittedName>
        <fullName evidence="11">Putative spermidine/putrescine transport system permease protein</fullName>
    </submittedName>
</protein>
<keyword evidence="12" id="KW-1185">Reference proteome</keyword>
<name>A0A1G6I2R9_9ACTN</name>
<dbReference type="CDD" id="cd06261">
    <property type="entry name" value="TM_PBP2"/>
    <property type="match status" value="1"/>
</dbReference>
<feature type="transmembrane region" description="Helical" evidence="8">
    <location>
        <begin position="235"/>
        <end position="257"/>
    </location>
</feature>
<gene>
    <name evidence="11" type="ORF">SAMN05660690_0161</name>
</gene>
<dbReference type="AlphaFoldDB" id="A0A1G6I2R9"/>
<feature type="compositionally biased region" description="Polar residues" evidence="9">
    <location>
        <begin position="1"/>
        <end position="20"/>
    </location>
</feature>
<comment type="subcellular location">
    <subcellularLocation>
        <location evidence="1">Cell inner membrane</location>
        <topology evidence="1">Multi-pass membrane protein</topology>
    </subcellularLocation>
    <subcellularLocation>
        <location evidence="8">Cell membrane</location>
        <topology evidence="8">Multi-pass membrane protein</topology>
    </subcellularLocation>
</comment>
<feature type="transmembrane region" description="Helical" evidence="8">
    <location>
        <begin position="175"/>
        <end position="196"/>
    </location>
</feature>
<dbReference type="PANTHER" id="PTHR43357:SF4">
    <property type="entry name" value="INNER MEMBRANE ABC TRANSPORTER PERMEASE PROTEIN YDCV"/>
    <property type="match status" value="1"/>
</dbReference>
<evidence type="ECO:0000256" key="9">
    <source>
        <dbReference type="SAM" id="MobiDB-lite"/>
    </source>
</evidence>
<evidence type="ECO:0000313" key="12">
    <source>
        <dbReference type="Proteomes" id="UP000199416"/>
    </source>
</evidence>
<evidence type="ECO:0000256" key="8">
    <source>
        <dbReference type="RuleBase" id="RU363032"/>
    </source>
</evidence>
<dbReference type="InterPro" id="IPR000515">
    <property type="entry name" value="MetI-like"/>
</dbReference>
<evidence type="ECO:0000256" key="5">
    <source>
        <dbReference type="ARBA" id="ARBA00022692"/>
    </source>
</evidence>
<keyword evidence="4" id="KW-0997">Cell inner membrane</keyword>
<feature type="transmembrane region" description="Helical" evidence="8">
    <location>
        <begin position="97"/>
        <end position="120"/>
    </location>
</feature>
<dbReference type="Pfam" id="PF00528">
    <property type="entry name" value="BPD_transp_1"/>
    <property type="match status" value="1"/>
</dbReference>
<dbReference type="InterPro" id="IPR035906">
    <property type="entry name" value="MetI-like_sf"/>
</dbReference>
<feature type="region of interest" description="Disordered" evidence="9">
    <location>
        <begin position="1"/>
        <end position="38"/>
    </location>
</feature>
<dbReference type="Proteomes" id="UP000199416">
    <property type="component" value="Unassembled WGS sequence"/>
</dbReference>
<keyword evidence="6 8" id="KW-1133">Transmembrane helix</keyword>
<keyword evidence="5 8" id="KW-0812">Transmembrane</keyword>
<evidence type="ECO:0000256" key="1">
    <source>
        <dbReference type="ARBA" id="ARBA00004429"/>
    </source>
</evidence>
<dbReference type="Gene3D" id="1.10.3720.10">
    <property type="entry name" value="MetI-like"/>
    <property type="match status" value="1"/>
</dbReference>
<keyword evidence="2 8" id="KW-0813">Transport</keyword>
<dbReference type="STRING" id="1190417.SAMN05660690_0161"/>
<feature type="transmembrane region" description="Helical" evidence="8">
    <location>
        <begin position="132"/>
        <end position="155"/>
    </location>
</feature>
<dbReference type="EMBL" id="FMZF01000001">
    <property type="protein sequence ID" value="SDC00740.1"/>
    <property type="molecule type" value="Genomic_DNA"/>
</dbReference>
<sequence>MAGVSATTGPATSTGLSTAAVTGAGGVEPGTAQRPGRRGRGWWRWAVFAVLGVYFLVPLGASVWFTVRDRARGGVSAGVYAGIPSAEGFAENFGRSLALGVLTVLIALLLLVPTVVLVELRLPRLRPLVELLTLVPLLLPPIALVVGVRSVLAWAPEYFFGTPLAEAFFALQEPALPWVLVLVYVVLALPFVYRALDAGVRGAQLRTLTEAARVLGASWPRVMLTVVLPVLRTSVLNAAFLTLALVLGEFTVANILGFETFPTWIVRISGSQPQLSVAVSVLSLLLTWALLLLISALDRRRREEDPA</sequence>
<evidence type="ECO:0000256" key="7">
    <source>
        <dbReference type="ARBA" id="ARBA00023136"/>
    </source>
</evidence>
<comment type="similarity">
    <text evidence="8">Belongs to the binding-protein-dependent transport system permease family.</text>
</comment>
<evidence type="ECO:0000256" key="6">
    <source>
        <dbReference type="ARBA" id="ARBA00022989"/>
    </source>
</evidence>